<name>A0ABV6L6U8_9SPHI</name>
<dbReference type="RefSeq" id="WP_377023005.1">
    <property type="nucleotide sequence ID" value="NZ_JBHLTS010000022.1"/>
</dbReference>
<proteinExistence type="predicted"/>
<sequence>MSYIIAVTGFIWLIHTFTSKPKQKILAKFIVTKAAINDNEFTDISTEDDFYFVFYRIGNKPLTLSGVMGKDEKQFFGEAEGVDEAKLFSQTSPVKHDLHSF</sequence>
<accession>A0ABV6L6U8</accession>
<evidence type="ECO:0000313" key="2">
    <source>
        <dbReference type="Proteomes" id="UP001589828"/>
    </source>
</evidence>
<comment type="caution">
    <text evidence="1">The sequence shown here is derived from an EMBL/GenBank/DDBJ whole genome shotgun (WGS) entry which is preliminary data.</text>
</comment>
<evidence type="ECO:0000313" key="1">
    <source>
        <dbReference type="EMBL" id="MFC0515167.1"/>
    </source>
</evidence>
<gene>
    <name evidence="1" type="ORF">ACFFGT_13190</name>
</gene>
<dbReference type="Proteomes" id="UP001589828">
    <property type="component" value="Unassembled WGS sequence"/>
</dbReference>
<reference evidence="1 2" key="1">
    <citation type="submission" date="2024-09" db="EMBL/GenBank/DDBJ databases">
        <authorList>
            <person name="Sun Q."/>
            <person name="Mori K."/>
        </authorList>
    </citation>
    <scope>NUCLEOTIDE SEQUENCE [LARGE SCALE GENOMIC DNA]</scope>
    <source>
        <strain evidence="1 2">NCAIM B.02415</strain>
    </source>
</reference>
<dbReference type="EMBL" id="JBHLTS010000022">
    <property type="protein sequence ID" value="MFC0515167.1"/>
    <property type="molecule type" value="Genomic_DNA"/>
</dbReference>
<keyword evidence="2" id="KW-1185">Reference proteome</keyword>
<organism evidence="1 2">
    <name type="scientific">Mucilaginibacter angelicae</name>
    <dbReference type="NCBI Taxonomy" id="869718"/>
    <lineage>
        <taxon>Bacteria</taxon>
        <taxon>Pseudomonadati</taxon>
        <taxon>Bacteroidota</taxon>
        <taxon>Sphingobacteriia</taxon>
        <taxon>Sphingobacteriales</taxon>
        <taxon>Sphingobacteriaceae</taxon>
        <taxon>Mucilaginibacter</taxon>
    </lineage>
</organism>
<protein>
    <submittedName>
        <fullName evidence="1">Uncharacterized protein</fullName>
    </submittedName>
</protein>